<feature type="region of interest" description="Disordered" evidence="7">
    <location>
        <begin position="93"/>
        <end position="146"/>
    </location>
</feature>
<dbReference type="AlphaFoldDB" id="A0A517LMC0"/>
<dbReference type="PROSITE" id="PS00463">
    <property type="entry name" value="ZN2_CY6_FUNGAL_1"/>
    <property type="match status" value="1"/>
</dbReference>
<dbReference type="GO" id="GO:0008270">
    <property type="term" value="F:zinc ion binding"/>
    <property type="evidence" value="ECO:0007669"/>
    <property type="project" value="InterPro"/>
</dbReference>
<name>A0A517LMC0_9PEZI</name>
<feature type="domain" description="Zn(2)-C6 fungal-type" evidence="8">
    <location>
        <begin position="28"/>
        <end position="58"/>
    </location>
</feature>
<dbReference type="GO" id="GO:0000976">
    <property type="term" value="F:transcription cis-regulatory region binding"/>
    <property type="evidence" value="ECO:0007669"/>
    <property type="project" value="TreeGrafter"/>
</dbReference>
<keyword evidence="10" id="KW-1185">Reference proteome</keyword>
<evidence type="ECO:0000313" key="10">
    <source>
        <dbReference type="Proteomes" id="UP000316270"/>
    </source>
</evidence>
<keyword evidence="4" id="KW-0238">DNA-binding</keyword>
<keyword evidence="5" id="KW-0804">Transcription</keyword>
<sequence length="664" mass="73820">MADTRSDTDESVRAPRTTNHGKRIRPQACVGCRTSKIRCIPVPNQSSCQACQRSLRECVMPGPPKPRIRTATRVSELEKKIERLTDALIEKSAPTTPATSITPTSTTQKAKCIPARGQNSNSPFVPPRAPETPALTPDDSNAPRSLDSIDRGLVDLQTSEVLLDFWRKNMFKFMPITMFITADGEAQAISVQELRKSSPMVFLAILVVSSASSQPSLLPKLLFELNMQLAERVLITGEKSLDLVQGILIYTTHFIVPAGARRSSFTQYIHSAISVSLDLGLDKIPRPAGPNEKCVVQRTWLACYYLASNVATLFRHTPIIRGSRVIDQYHQQLASATDSVVDIWLCHLIGLRRMLEEASTVFELEDPASPVSFRDPKCQFQLAAMTRQLKTWREACPSWIGEETLSHILAGSTLYIHTIAIRTFEQNSSAGESDPVSDAAHFEALRICFECSVTMITQYLSFRVEVARCLPDLYLLWTVYATVMLIKLGHFIKIMSDVLGRSENPTASLLDSMINRLAALSIDGHYPQAKEFSVVFERLRVWFLYKRASCQFGDTTCNLVGARPGLGISYEAPKNSPNSERISSPNQTVGPVPAYVAATSVSTSTTMDSNVDWESFGFDANGLSTFDINMQSEGWMSYLYEQQPIFGDDWMPTMESLGQKDSFH</sequence>
<evidence type="ECO:0000256" key="6">
    <source>
        <dbReference type="ARBA" id="ARBA00023242"/>
    </source>
</evidence>
<evidence type="ECO:0000256" key="7">
    <source>
        <dbReference type="SAM" id="MobiDB-lite"/>
    </source>
</evidence>
<dbReference type="InterPro" id="IPR036864">
    <property type="entry name" value="Zn2-C6_fun-type_DNA-bd_sf"/>
</dbReference>
<keyword evidence="3" id="KW-0805">Transcription regulation</keyword>
<dbReference type="PANTHER" id="PTHR31845:SF10">
    <property type="entry name" value="ZN(II)2CYS6 TRANSCRIPTION FACTOR (EUROFUNG)"/>
    <property type="match status" value="1"/>
</dbReference>
<dbReference type="InterPro" id="IPR051089">
    <property type="entry name" value="prtT"/>
</dbReference>
<evidence type="ECO:0000256" key="4">
    <source>
        <dbReference type="ARBA" id="ARBA00023125"/>
    </source>
</evidence>
<dbReference type="Proteomes" id="UP000316270">
    <property type="component" value="Chromosome 16"/>
</dbReference>
<dbReference type="InterPro" id="IPR001138">
    <property type="entry name" value="Zn2Cys6_DnaBD"/>
</dbReference>
<evidence type="ECO:0000259" key="8">
    <source>
        <dbReference type="PROSITE" id="PS00463"/>
    </source>
</evidence>
<keyword evidence="6" id="KW-0539">Nucleus</keyword>
<proteinExistence type="predicted"/>
<evidence type="ECO:0000256" key="2">
    <source>
        <dbReference type="ARBA" id="ARBA00022723"/>
    </source>
</evidence>
<dbReference type="STRING" id="50376.A0A517LMC0"/>
<feature type="compositionally biased region" description="Basic and acidic residues" evidence="7">
    <location>
        <begin position="1"/>
        <end position="13"/>
    </location>
</feature>
<dbReference type="EMBL" id="CP042200">
    <property type="protein sequence ID" value="QDS76716.1"/>
    <property type="molecule type" value="Genomic_DNA"/>
</dbReference>
<dbReference type="GO" id="GO:0005634">
    <property type="term" value="C:nucleus"/>
    <property type="evidence" value="ECO:0007669"/>
    <property type="project" value="UniProtKB-SubCell"/>
</dbReference>
<keyword evidence="2" id="KW-0479">Metal-binding</keyword>
<dbReference type="GO" id="GO:0000981">
    <property type="term" value="F:DNA-binding transcription factor activity, RNA polymerase II-specific"/>
    <property type="evidence" value="ECO:0007669"/>
    <property type="project" value="InterPro"/>
</dbReference>
<dbReference type="GO" id="GO:0006351">
    <property type="term" value="P:DNA-templated transcription"/>
    <property type="evidence" value="ECO:0007669"/>
    <property type="project" value="InterPro"/>
</dbReference>
<comment type="subcellular location">
    <subcellularLocation>
        <location evidence="1">Nucleus</location>
    </subcellularLocation>
</comment>
<evidence type="ECO:0000256" key="5">
    <source>
        <dbReference type="ARBA" id="ARBA00023163"/>
    </source>
</evidence>
<protein>
    <recommendedName>
        <fullName evidence="8">Zn(2)-C6 fungal-type domain-containing protein</fullName>
    </recommendedName>
</protein>
<evidence type="ECO:0000313" key="9">
    <source>
        <dbReference type="EMBL" id="QDS76716.1"/>
    </source>
</evidence>
<organism evidence="9 10">
    <name type="scientific">Venturia effusa</name>
    <dbReference type="NCBI Taxonomy" id="50376"/>
    <lineage>
        <taxon>Eukaryota</taxon>
        <taxon>Fungi</taxon>
        <taxon>Dikarya</taxon>
        <taxon>Ascomycota</taxon>
        <taxon>Pezizomycotina</taxon>
        <taxon>Dothideomycetes</taxon>
        <taxon>Pleosporomycetidae</taxon>
        <taxon>Venturiales</taxon>
        <taxon>Venturiaceae</taxon>
        <taxon>Venturia</taxon>
    </lineage>
</organism>
<dbReference type="SMART" id="SM00066">
    <property type="entry name" value="GAL4"/>
    <property type="match status" value="1"/>
</dbReference>
<dbReference type="Pfam" id="PF04082">
    <property type="entry name" value="Fungal_trans"/>
    <property type="match status" value="1"/>
</dbReference>
<dbReference type="CDD" id="cd00067">
    <property type="entry name" value="GAL4"/>
    <property type="match status" value="1"/>
</dbReference>
<dbReference type="PANTHER" id="PTHR31845">
    <property type="entry name" value="FINGER DOMAIN PROTEIN, PUTATIVE-RELATED"/>
    <property type="match status" value="1"/>
</dbReference>
<dbReference type="CDD" id="cd12148">
    <property type="entry name" value="fungal_TF_MHR"/>
    <property type="match status" value="1"/>
</dbReference>
<gene>
    <name evidence="9" type="ORF">FKW77_000962</name>
</gene>
<dbReference type="InterPro" id="IPR007219">
    <property type="entry name" value="XnlR_reg_dom"/>
</dbReference>
<dbReference type="SUPFAM" id="SSF57701">
    <property type="entry name" value="Zn2/Cys6 DNA-binding domain"/>
    <property type="match status" value="1"/>
</dbReference>
<dbReference type="Gene3D" id="4.10.240.10">
    <property type="entry name" value="Zn(2)-C6 fungal-type DNA-binding domain"/>
    <property type="match status" value="1"/>
</dbReference>
<dbReference type="OrthoDB" id="5226580at2759"/>
<evidence type="ECO:0000256" key="1">
    <source>
        <dbReference type="ARBA" id="ARBA00004123"/>
    </source>
</evidence>
<accession>A0A517LMC0</accession>
<feature type="region of interest" description="Disordered" evidence="7">
    <location>
        <begin position="1"/>
        <end position="21"/>
    </location>
</feature>
<feature type="compositionally biased region" description="Low complexity" evidence="7">
    <location>
        <begin position="93"/>
        <end position="107"/>
    </location>
</feature>
<reference evidence="9 10" key="1">
    <citation type="submission" date="2019-07" db="EMBL/GenBank/DDBJ databases">
        <title>Finished genome of Venturia effusa.</title>
        <authorList>
            <person name="Young C.A."/>
            <person name="Cox M.P."/>
            <person name="Ganley A.R.D."/>
            <person name="David W.J."/>
        </authorList>
    </citation>
    <scope>NUCLEOTIDE SEQUENCE [LARGE SCALE GENOMIC DNA]</scope>
    <source>
        <strain evidence="10">albino</strain>
    </source>
</reference>
<evidence type="ECO:0000256" key="3">
    <source>
        <dbReference type="ARBA" id="ARBA00023015"/>
    </source>
</evidence>